<protein>
    <recommendedName>
        <fullName evidence="1">Aminotransferase class V domain-containing protein</fullName>
    </recommendedName>
</protein>
<proteinExistence type="predicted"/>
<dbReference type="PANTHER" id="PTHR14237:SF80">
    <property type="entry name" value="MOLYBDENUM COFACTOR SULFURASE"/>
    <property type="match status" value="1"/>
</dbReference>
<dbReference type="Proteomes" id="UP001521184">
    <property type="component" value="Unassembled WGS sequence"/>
</dbReference>
<dbReference type="Gene3D" id="3.40.640.10">
    <property type="entry name" value="Type I PLP-dependent aspartate aminotransferase-like (Major domain)"/>
    <property type="match status" value="1"/>
</dbReference>
<evidence type="ECO:0000313" key="3">
    <source>
        <dbReference type="Proteomes" id="UP001521184"/>
    </source>
</evidence>
<feature type="domain" description="Aminotransferase class V" evidence="1">
    <location>
        <begin position="24"/>
        <end position="330"/>
    </location>
</feature>
<comment type="caution">
    <text evidence="2">The sequence shown here is derived from an EMBL/GenBank/DDBJ whole genome shotgun (WGS) entry which is preliminary data.</text>
</comment>
<dbReference type="SUPFAM" id="SSF53383">
    <property type="entry name" value="PLP-dependent transferases"/>
    <property type="match status" value="1"/>
</dbReference>
<gene>
    <name evidence="2" type="ORF">SLS58_009911</name>
</gene>
<dbReference type="InterPro" id="IPR015424">
    <property type="entry name" value="PyrdxlP-dep_Trfase"/>
</dbReference>
<evidence type="ECO:0000313" key="2">
    <source>
        <dbReference type="EMBL" id="KAL1636143.1"/>
    </source>
</evidence>
<accession>A0ABR3T9B5</accession>
<name>A0ABR3T9B5_9PEZI</name>
<dbReference type="PANTHER" id="PTHR14237">
    <property type="entry name" value="MOLYBDOPTERIN COFACTOR SULFURASE MOSC"/>
    <property type="match status" value="1"/>
</dbReference>
<keyword evidence="3" id="KW-1185">Reference proteome</keyword>
<evidence type="ECO:0000259" key="1">
    <source>
        <dbReference type="Pfam" id="PF00266"/>
    </source>
</evidence>
<organism evidence="2 3">
    <name type="scientific">Diplodia intermedia</name>
    <dbReference type="NCBI Taxonomy" id="856260"/>
    <lineage>
        <taxon>Eukaryota</taxon>
        <taxon>Fungi</taxon>
        <taxon>Dikarya</taxon>
        <taxon>Ascomycota</taxon>
        <taxon>Pezizomycotina</taxon>
        <taxon>Dothideomycetes</taxon>
        <taxon>Dothideomycetes incertae sedis</taxon>
        <taxon>Botryosphaeriales</taxon>
        <taxon>Botryosphaeriaceae</taxon>
        <taxon>Diplodia</taxon>
    </lineage>
</organism>
<reference evidence="2 3" key="1">
    <citation type="journal article" date="2023" name="Plant Dis.">
        <title>First Report of Diplodia intermedia Causing Canker and Dieback Diseases on Apple Trees in Canada.</title>
        <authorList>
            <person name="Ellouze W."/>
            <person name="Ilyukhin E."/>
            <person name="Sulman M."/>
            <person name="Ali S."/>
        </authorList>
    </citation>
    <scope>NUCLEOTIDE SEQUENCE [LARGE SCALE GENOMIC DNA]</scope>
    <source>
        <strain evidence="2 3">M45-28</strain>
    </source>
</reference>
<sequence>MADAYNHEVDDIRAREYPMLRDSVYLDHAGTTLYPKSLIDRFSADMVGHLYGNPHSASSASQLSARRIEDARLRLLQMFHADPEDFDVVFVANATAGIKLVLEAFRDQPGGFSYVYHRECHTSLVGVRELASQHRCFSDAEVDQWLEHKAQRHNPPGAPVELFAYPAQSNMNGRRLPLDWCGRARAPQNRVGQATFSLLDAAAFVSTSPLDFRKPRMAPDFTVLSLYKIFGFPDLGAMIVRKAAIGIFEKRRYFGGGTVDMVVSGKEQWHAKKEEALHDHLEDGTLPIHSIMALHSALDVHEKLFGSLERVSRHAMFLAKRLFDGLSSLRHGNGLPVCQPRSMGQ</sequence>
<dbReference type="InterPro" id="IPR000192">
    <property type="entry name" value="Aminotrans_V_dom"/>
</dbReference>
<dbReference type="Pfam" id="PF00266">
    <property type="entry name" value="Aminotran_5"/>
    <property type="match status" value="1"/>
</dbReference>
<dbReference type="EMBL" id="JAKEKT020000105">
    <property type="protein sequence ID" value="KAL1636143.1"/>
    <property type="molecule type" value="Genomic_DNA"/>
</dbReference>
<dbReference type="InterPro" id="IPR015421">
    <property type="entry name" value="PyrdxlP-dep_Trfase_major"/>
</dbReference>